<dbReference type="InterPro" id="IPR029151">
    <property type="entry name" value="Sensor-like_sf"/>
</dbReference>
<dbReference type="GO" id="GO:0000155">
    <property type="term" value="F:phosphorelay sensor kinase activity"/>
    <property type="evidence" value="ECO:0007669"/>
    <property type="project" value="InterPro"/>
</dbReference>
<keyword evidence="20" id="KW-1185">Reference proteome</keyword>
<dbReference type="Pfam" id="PF00672">
    <property type="entry name" value="HAMP"/>
    <property type="match status" value="1"/>
</dbReference>
<dbReference type="InterPro" id="IPR050351">
    <property type="entry name" value="BphY/WalK/GraS-like"/>
</dbReference>
<dbReference type="InterPro" id="IPR003594">
    <property type="entry name" value="HATPase_dom"/>
</dbReference>
<feature type="compositionally biased region" description="Basic and acidic residues" evidence="14">
    <location>
        <begin position="72"/>
        <end position="93"/>
    </location>
</feature>
<dbReference type="Gene3D" id="1.10.8.500">
    <property type="entry name" value="HAMP domain in histidine kinase"/>
    <property type="match status" value="1"/>
</dbReference>
<dbReference type="EMBL" id="AWVP01000081">
    <property type="protein sequence ID" value="ERK56797.1"/>
    <property type="molecule type" value="Genomic_DNA"/>
</dbReference>
<comment type="catalytic activity">
    <reaction evidence="1">
        <text>ATP + protein L-histidine = ADP + protein N-phospho-L-histidine.</text>
        <dbReference type="EC" id="2.7.13.3"/>
    </reaction>
</comment>
<dbReference type="SUPFAM" id="SSF55785">
    <property type="entry name" value="PYP-like sensor domain (PAS domain)"/>
    <property type="match status" value="1"/>
</dbReference>
<dbReference type="GO" id="GO:0005524">
    <property type="term" value="F:ATP binding"/>
    <property type="evidence" value="ECO:0007669"/>
    <property type="project" value="UniProtKB-KW"/>
</dbReference>
<evidence type="ECO:0000256" key="11">
    <source>
        <dbReference type="ARBA" id="ARBA00022989"/>
    </source>
</evidence>
<dbReference type="SUPFAM" id="SSF103190">
    <property type="entry name" value="Sensory domain-like"/>
    <property type="match status" value="1"/>
</dbReference>
<keyword evidence="5" id="KW-0597">Phosphoprotein</keyword>
<dbReference type="InterPro" id="IPR003660">
    <property type="entry name" value="HAMP_dom"/>
</dbReference>
<evidence type="ECO:0000256" key="12">
    <source>
        <dbReference type="ARBA" id="ARBA00023012"/>
    </source>
</evidence>
<dbReference type="PROSITE" id="PS50885">
    <property type="entry name" value="HAMP"/>
    <property type="match status" value="1"/>
</dbReference>
<evidence type="ECO:0000256" key="6">
    <source>
        <dbReference type="ARBA" id="ARBA00022679"/>
    </source>
</evidence>
<keyword evidence="4" id="KW-1003">Cell membrane</keyword>
<keyword evidence="9 19" id="KW-0418">Kinase</keyword>
<feature type="domain" description="Histidine kinase" evidence="16">
    <location>
        <begin position="426"/>
        <end position="644"/>
    </location>
</feature>
<dbReference type="CDD" id="cd00082">
    <property type="entry name" value="HisKA"/>
    <property type="match status" value="1"/>
</dbReference>
<dbReference type="SMART" id="SM00091">
    <property type="entry name" value="PAS"/>
    <property type="match status" value="1"/>
</dbReference>
<reference evidence="19 20" key="1">
    <citation type="submission" date="2013-08" db="EMBL/GenBank/DDBJ databases">
        <authorList>
            <person name="Weinstock G."/>
            <person name="Sodergren E."/>
            <person name="Wylie T."/>
            <person name="Fulton L."/>
            <person name="Fulton R."/>
            <person name="Fronick C."/>
            <person name="O'Laughlin M."/>
            <person name="Godfrey J."/>
            <person name="Miner T."/>
            <person name="Herter B."/>
            <person name="Appelbaum E."/>
            <person name="Cordes M."/>
            <person name="Lek S."/>
            <person name="Wollam A."/>
            <person name="Pepin K.H."/>
            <person name="Palsikar V.B."/>
            <person name="Mitreva M."/>
            <person name="Wilson R.K."/>
        </authorList>
    </citation>
    <scope>NUCLEOTIDE SEQUENCE [LARGE SCALE GENOMIC DNA]</scope>
    <source>
        <strain evidence="19 20">ATCC 700627</strain>
    </source>
</reference>
<dbReference type="GO" id="GO:0005886">
    <property type="term" value="C:plasma membrane"/>
    <property type="evidence" value="ECO:0007669"/>
    <property type="project" value="UniProtKB-SubCell"/>
</dbReference>
<keyword evidence="11 15" id="KW-1133">Transmembrane helix</keyword>
<accession>U2S1V7</accession>
<evidence type="ECO:0000256" key="10">
    <source>
        <dbReference type="ARBA" id="ARBA00022840"/>
    </source>
</evidence>
<dbReference type="InterPro" id="IPR000014">
    <property type="entry name" value="PAS"/>
</dbReference>
<dbReference type="PROSITE" id="PS50109">
    <property type="entry name" value="HIS_KIN"/>
    <property type="match status" value="1"/>
</dbReference>
<dbReference type="Gene3D" id="3.30.565.10">
    <property type="entry name" value="Histidine kinase-like ATPase, C-terminal domain"/>
    <property type="match status" value="1"/>
</dbReference>
<dbReference type="GO" id="GO:0000156">
    <property type="term" value="F:phosphorelay response regulator activity"/>
    <property type="evidence" value="ECO:0007669"/>
    <property type="project" value="TreeGrafter"/>
</dbReference>
<keyword evidence="10" id="KW-0067">ATP-binding</keyword>
<dbReference type="EC" id="2.7.13.3" evidence="3"/>
<dbReference type="NCBIfam" id="TIGR00229">
    <property type="entry name" value="sensory_box"/>
    <property type="match status" value="1"/>
</dbReference>
<comment type="subcellular location">
    <subcellularLocation>
        <location evidence="2">Cell membrane</location>
        <topology evidence="2">Multi-pass membrane protein</topology>
    </subcellularLocation>
</comment>
<dbReference type="RefSeq" id="WP_021752524.1">
    <property type="nucleotide sequence ID" value="NZ_KI271808.1"/>
</dbReference>
<dbReference type="Proteomes" id="UP000016637">
    <property type="component" value="Unassembled WGS sequence"/>
</dbReference>
<dbReference type="Pfam" id="PF00512">
    <property type="entry name" value="HisKA"/>
    <property type="match status" value="1"/>
</dbReference>
<dbReference type="GO" id="GO:0006355">
    <property type="term" value="P:regulation of DNA-templated transcription"/>
    <property type="evidence" value="ECO:0007669"/>
    <property type="project" value="InterPro"/>
</dbReference>
<feature type="transmembrane region" description="Helical" evidence="15">
    <location>
        <begin position="21"/>
        <end position="39"/>
    </location>
</feature>
<evidence type="ECO:0000256" key="9">
    <source>
        <dbReference type="ARBA" id="ARBA00022777"/>
    </source>
</evidence>
<dbReference type="Pfam" id="PF00989">
    <property type="entry name" value="PAS"/>
    <property type="match status" value="1"/>
</dbReference>
<organism evidence="19 20">
    <name type="scientific">Gemella bergeri ATCC 700627</name>
    <dbReference type="NCBI Taxonomy" id="1321820"/>
    <lineage>
        <taxon>Bacteria</taxon>
        <taxon>Bacillati</taxon>
        <taxon>Bacillota</taxon>
        <taxon>Bacilli</taxon>
        <taxon>Bacillales</taxon>
        <taxon>Gemellaceae</taxon>
        <taxon>Gemella</taxon>
    </lineage>
</organism>
<evidence type="ECO:0000256" key="7">
    <source>
        <dbReference type="ARBA" id="ARBA00022692"/>
    </source>
</evidence>
<dbReference type="FunFam" id="1.10.287.130:FF:000001">
    <property type="entry name" value="Two-component sensor histidine kinase"/>
    <property type="match status" value="1"/>
</dbReference>
<dbReference type="InterPro" id="IPR013767">
    <property type="entry name" value="PAS_fold"/>
</dbReference>
<dbReference type="Pfam" id="PF23846">
    <property type="entry name" value="Cache_WalK"/>
    <property type="match status" value="1"/>
</dbReference>
<dbReference type="CDD" id="cd06225">
    <property type="entry name" value="HAMP"/>
    <property type="match status" value="1"/>
</dbReference>
<dbReference type="PATRIC" id="fig|1321820.3.peg.1267"/>
<dbReference type="SUPFAM" id="SSF47384">
    <property type="entry name" value="Homodimeric domain of signal transducing histidine kinase"/>
    <property type="match status" value="1"/>
</dbReference>
<evidence type="ECO:0000256" key="1">
    <source>
        <dbReference type="ARBA" id="ARBA00000085"/>
    </source>
</evidence>
<evidence type="ECO:0000256" key="14">
    <source>
        <dbReference type="SAM" id="MobiDB-lite"/>
    </source>
</evidence>
<keyword evidence="6" id="KW-0808">Transferase</keyword>
<dbReference type="InterPro" id="IPR004358">
    <property type="entry name" value="Sig_transdc_His_kin-like_C"/>
</dbReference>
<dbReference type="InterPro" id="IPR057640">
    <property type="entry name" value="Cache_WalK"/>
</dbReference>
<evidence type="ECO:0000259" key="16">
    <source>
        <dbReference type="PROSITE" id="PS50109"/>
    </source>
</evidence>
<evidence type="ECO:0000313" key="20">
    <source>
        <dbReference type="Proteomes" id="UP000016637"/>
    </source>
</evidence>
<dbReference type="SUPFAM" id="SSF158472">
    <property type="entry name" value="HAMP domain-like"/>
    <property type="match status" value="1"/>
</dbReference>
<dbReference type="eggNOG" id="COG5002">
    <property type="taxonomic scope" value="Bacteria"/>
</dbReference>
<feature type="domain" description="HAMP" evidence="18">
    <location>
        <begin position="237"/>
        <end position="289"/>
    </location>
</feature>
<sequence length="650" mass="73856">MNFFNKKIKKRFFSSIRIKFVIVYVLVNIISLQLIGLFFTTQLRNTNINTFEQNIIEQEKVLNYHIREELDKDNASKKGNGEKHESVSLEETQRNQNNPQNSLQIDSKSGVAKLISEFNTQKLLLVNVIDNNTKILASSSKNGNSDYFGKRSFDPLVSQVLKTGESAKRIQTDANTNKRVWMYVSPIKKDNQVIGVISLMADIESVYQEVTGISKIFIVGTVLSILITTIIGLLASKTVTSSIEKMSSQVKKMASGNYGTVVGINTNDEIGDLAKVFNQISKRIKEEQDVTETEKRKLATIISSMIDGVITTDNNGKIILINTSAETMIGTKDNEIFIGEDALKVLNITEYETIGEIIEAEDSLLVNITNNEGENLLIRVEFSEVVKEETEDLTQMSTELEGYIIVLYDVTDQERQEKERREFVSTVSHELRTPLTTMNSYIEALEEGVMADKELAPVFIDTIHKETNRMIRMVNELMQLGKMDIQEEHYEKEFIDINKMIEQIVGRFELTHPEKNFIRHIPKSPIFVEGDQDKLTQVFDNIINNAVKYSPNGKNITIRVRQNYNHNRVSISIKDEGVGIPLVHIDKIFNRFYRVDKSRQRSMGGTGLGLALAKTIVDAHKGRIWAQSREGYGSIIFVTLPCEKIEDEWL</sequence>
<dbReference type="PANTHER" id="PTHR42878:SF7">
    <property type="entry name" value="SENSOR HISTIDINE KINASE GLRK"/>
    <property type="match status" value="1"/>
</dbReference>
<comment type="caution">
    <text evidence="19">The sequence shown here is derived from an EMBL/GenBank/DDBJ whole genome shotgun (WGS) entry which is preliminary data.</text>
</comment>
<evidence type="ECO:0000259" key="18">
    <source>
        <dbReference type="PROSITE" id="PS50885"/>
    </source>
</evidence>
<evidence type="ECO:0000256" key="15">
    <source>
        <dbReference type="SAM" id="Phobius"/>
    </source>
</evidence>
<gene>
    <name evidence="19" type="ORF">HMPREF1983_01307</name>
</gene>
<dbReference type="Gene3D" id="1.10.287.130">
    <property type="match status" value="1"/>
</dbReference>
<feature type="compositionally biased region" description="Polar residues" evidence="14">
    <location>
        <begin position="94"/>
        <end position="104"/>
    </location>
</feature>
<dbReference type="Gene3D" id="3.30.450.20">
    <property type="entry name" value="PAS domain"/>
    <property type="match status" value="2"/>
</dbReference>
<dbReference type="CDD" id="cd00130">
    <property type="entry name" value="PAS"/>
    <property type="match status" value="1"/>
</dbReference>
<dbReference type="InterPro" id="IPR003661">
    <property type="entry name" value="HisK_dim/P_dom"/>
</dbReference>
<dbReference type="SUPFAM" id="SSF55874">
    <property type="entry name" value="ATPase domain of HSP90 chaperone/DNA topoisomerase II/histidine kinase"/>
    <property type="match status" value="1"/>
</dbReference>
<keyword evidence="8" id="KW-0547">Nucleotide-binding</keyword>
<dbReference type="FunFam" id="3.30.565.10:FF:000006">
    <property type="entry name" value="Sensor histidine kinase WalK"/>
    <property type="match status" value="1"/>
</dbReference>
<proteinExistence type="predicted"/>
<evidence type="ECO:0000259" key="17">
    <source>
        <dbReference type="PROSITE" id="PS50112"/>
    </source>
</evidence>
<keyword evidence="13 15" id="KW-0472">Membrane</keyword>
<dbReference type="SMART" id="SM00388">
    <property type="entry name" value="HisKA"/>
    <property type="match status" value="1"/>
</dbReference>
<dbReference type="InterPro" id="IPR005467">
    <property type="entry name" value="His_kinase_dom"/>
</dbReference>
<dbReference type="GO" id="GO:0007234">
    <property type="term" value="P:osmosensory signaling via phosphorelay pathway"/>
    <property type="evidence" value="ECO:0007669"/>
    <property type="project" value="TreeGrafter"/>
</dbReference>
<dbReference type="PANTHER" id="PTHR42878">
    <property type="entry name" value="TWO-COMPONENT HISTIDINE KINASE"/>
    <property type="match status" value="1"/>
</dbReference>
<dbReference type="CDD" id="cd00075">
    <property type="entry name" value="HATPase"/>
    <property type="match status" value="1"/>
</dbReference>
<protein>
    <recommendedName>
        <fullName evidence="3">histidine kinase</fullName>
        <ecNumber evidence="3">2.7.13.3</ecNumber>
    </recommendedName>
</protein>
<dbReference type="GO" id="GO:0030295">
    <property type="term" value="F:protein kinase activator activity"/>
    <property type="evidence" value="ECO:0007669"/>
    <property type="project" value="TreeGrafter"/>
</dbReference>
<name>U2S1V7_9BACL</name>
<dbReference type="InterPro" id="IPR036890">
    <property type="entry name" value="HATPase_C_sf"/>
</dbReference>
<dbReference type="PRINTS" id="PR00344">
    <property type="entry name" value="BCTRLSENSOR"/>
</dbReference>
<evidence type="ECO:0000256" key="5">
    <source>
        <dbReference type="ARBA" id="ARBA00022553"/>
    </source>
</evidence>
<evidence type="ECO:0000256" key="2">
    <source>
        <dbReference type="ARBA" id="ARBA00004651"/>
    </source>
</evidence>
<dbReference type="AlphaFoldDB" id="U2S1V7"/>
<dbReference type="PROSITE" id="PS50112">
    <property type="entry name" value="PAS"/>
    <property type="match status" value="1"/>
</dbReference>
<keyword evidence="7 15" id="KW-0812">Transmembrane</keyword>
<evidence type="ECO:0000256" key="3">
    <source>
        <dbReference type="ARBA" id="ARBA00012438"/>
    </source>
</evidence>
<evidence type="ECO:0000313" key="19">
    <source>
        <dbReference type="EMBL" id="ERK56797.1"/>
    </source>
</evidence>
<evidence type="ECO:0000256" key="8">
    <source>
        <dbReference type="ARBA" id="ARBA00022741"/>
    </source>
</evidence>
<dbReference type="Pfam" id="PF02518">
    <property type="entry name" value="HATPase_c"/>
    <property type="match status" value="1"/>
</dbReference>
<dbReference type="HOGENOM" id="CLU_000445_89_2_9"/>
<keyword evidence="12" id="KW-0902">Two-component regulatory system</keyword>
<dbReference type="SMART" id="SM00387">
    <property type="entry name" value="HATPase_c"/>
    <property type="match status" value="1"/>
</dbReference>
<evidence type="ECO:0000256" key="13">
    <source>
        <dbReference type="ARBA" id="ARBA00023136"/>
    </source>
</evidence>
<dbReference type="InterPro" id="IPR036097">
    <property type="entry name" value="HisK_dim/P_sf"/>
</dbReference>
<dbReference type="SMART" id="SM00304">
    <property type="entry name" value="HAMP"/>
    <property type="match status" value="1"/>
</dbReference>
<feature type="region of interest" description="Disordered" evidence="14">
    <location>
        <begin position="72"/>
        <end position="104"/>
    </location>
</feature>
<dbReference type="InterPro" id="IPR035965">
    <property type="entry name" value="PAS-like_dom_sf"/>
</dbReference>
<evidence type="ECO:0000256" key="4">
    <source>
        <dbReference type="ARBA" id="ARBA00022475"/>
    </source>
</evidence>
<feature type="domain" description="PAS" evidence="17">
    <location>
        <begin position="294"/>
        <end position="336"/>
    </location>
</feature>